<feature type="domain" description="Response regulatory" evidence="10">
    <location>
        <begin position="3"/>
        <end position="115"/>
    </location>
</feature>
<sequence length="233" mass="26600">MTTVLLVEDESTLLTTIAYNLRREGYKVLTAENGKRALELAEENPDIVVLDILLPEIDGLEVCRRLRQRSSVPIIMLTAKTDEVDRIVGLELGADDYLTKPFSMRELLARIKALLRRRSLIMAEISSQQQESRRQKLVSGDLEIDPAMHQVKRGGKVIQLTPREFDLLTFLVMNKGIVFSAERLLEEVWGYDEALDVRTVPVHIRNLREKIEDDPSDPKRIETVRGVGYRFSG</sequence>
<keyword evidence="7" id="KW-0804">Transcription</keyword>
<dbReference type="SMART" id="SM00448">
    <property type="entry name" value="REC"/>
    <property type="match status" value="1"/>
</dbReference>
<dbReference type="InterPro" id="IPR036388">
    <property type="entry name" value="WH-like_DNA-bd_sf"/>
</dbReference>
<dbReference type="EMBL" id="CP001826">
    <property type="protein sequence ID" value="ACZ43749.1"/>
    <property type="molecule type" value="Genomic_DNA"/>
</dbReference>
<dbReference type="Pfam" id="PF00486">
    <property type="entry name" value="Trans_reg_C"/>
    <property type="match status" value="1"/>
</dbReference>
<dbReference type="GO" id="GO:0000987">
    <property type="term" value="F:cis-regulatory region sequence-specific DNA binding"/>
    <property type="evidence" value="ECO:0007669"/>
    <property type="project" value="UniProtKB-ARBA"/>
</dbReference>
<proteinExistence type="predicted"/>
<dbReference type="SUPFAM" id="SSF52172">
    <property type="entry name" value="CheY-like"/>
    <property type="match status" value="1"/>
</dbReference>
<evidence type="ECO:0000256" key="9">
    <source>
        <dbReference type="PROSITE-ProRule" id="PRU01091"/>
    </source>
</evidence>
<comment type="subcellular location">
    <subcellularLocation>
        <location evidence="1">Cytoplasm</location>
    </subcellularLocation>
</comment>
<keyword evidence="5" id="KW-0805">Transcription regulation</keyword>
<dbReference type="PROSITE" id="PS50110">
    <property type="entry name" value="RESPONSE_REGULATORY"/>
    <property type="match status" value="1"/>
</dbReference>
<gene>
    <name evidence="12" type="ordered locus">Tter_2867</name>
</gene>
<accession>D1CJ29</accession>
<evidence type="ECO:0000256" key="8">
    <source>
        <dbReference type="PROSITE-ProRule" id="PRU00169"/>
    </source>
</evidence>
<dbReference type="GO" id="GO:0005829">
    <property type="term" value="C:cytosol"/>
    <property type="evidence" value="ECO:0007669"/>
    <property type="project" value="TreeGrafter"/>
</dbReference>
<dbReference type="RefSeq" id="WP_012876779.1">
    <property type="nucleotide sequence ID" value="NC_013526.1"/>
</dbReference>
<dbReference type="InterPro" id="IPR016032">
    <property type="entry name" value="Sig_transdc_resp-reg_C-effctor"/>
</dbReference>
<name>D1CJ29_THET1</name>
<dbReference type="CDD" id="cd00383">
    <property type="entry name" value="trans_reg_C"/>
    <property type="match status" value="1"/>
</dbReference>
<feature type="DNA-binding region" description="OmpR/PhoB-type" evidence="9">
    <location>
        <begin position="134"/>
        <end position="233"/>
    </location>
</feature>
<dbReference type="PANTHER" id="PTHR48111">
    <property type="entry name" value="REGULATOR OF RPOS"/>
    <property type="match status" value="1"/>
</dbReference>
<evidence type="ECO:0000256" key="3">
    <source>
        <dbReference type="ARBA" id="ARBA00022553"/>
    </source>
</evidence>
<keyword evidence="2" id="KW-0963">Cytoplasm</keyword>
<dbReference type="OrthoDB" id="9790442at2"/>
<dbReference type="eggNOG" id="COG0745">
    <property type="taxonomic scope" value="Bacteria"/>
</dbReference>
<dbReference type="Pfam" id="PF00072">
    <property type="entry name" value="Response_reg"/>
    <property type="match status" value="1"/>
</dbReference>
<evidence type="ECO:0000256" key="2">
    <source>
        <dbReference type="ARBA" id="ARBA00022490"/>
    </source>
</evidence>
<evidence type="ECO:0000313" key="12">
    <source>
        <dbReference type="EMBL" id="ACZ43749.1"/>
    </source>
</evidence>
<keyword evidence="3 8" id="KW-0597">Phosphoprotein</keyword>
<dbReference type="GO" id="GO:0000156">
    <property type="term" value="F:phosphorelay response regulator activity"/>
    <property type="evidence" value="ECO:0007669"/>
    <property type="project" value="TreeGrafter"/>
</dbReference>
<dbReference type="STRING" id="525904.Tter_2867"/>
<dbReference type="AlphaFoldDB" id="D1CJ29"/>
<organism evidence="12 13">
    <name type="scientific">Thermobaculum terrenum (strain ATCC BAA-798 / CCMEE 7001 / YNP1)</name>
    <dbReference type="NCBI Taxonomy" id="525904"/>
    <lineage>
        <taxon>Bacteria</taxon>
        <taxon>Bacillati</taxon>
        <taxon>Chloroflexota</taxon>
        <taxon>Chloroflexia</taxon>
        <taxon>Candidatus Thermobaculales</taxon>
        <taxon>Candidatus Thermobaculaceae</taxon>
        <taxon>Thermobaculum</taxon>
    </lineage>
</organism>
<evidence type="ECO:0000256" key="5">
    <source>
        <dbReference type="ARBA" id="ARBA00023015"/>
    </source>
</evidence>
<evidence type="ECO:0000256" key="6">
    <source>
        <dbReference type="ARBA" id="ARBA00023125"/>
    </source>
</evidence>
<dbReference type="HOGENOM" id="CLU_000445_30_4_0"/>
<dbReference type="Proteomes" id="UP000000323">
    <property type="component" value="Chromosome 2"/>
</dbReference>
<evidence type="ECO:0000256" key="4">
    <source>
        <dbReference type="ARBA" id="ARBA00023012"/>
    </source>
</evidence>
<reference evidence="13" key="1">
    <citation type="journal article" date="2010" name="Stand. Genomic Sci.">
        <title>Complete genome sequence of 'Thermobaculum terrenum' type strain (YNP1).</title>
        <authorList>
            <person name="Kiss H."/>
            <person name="Cleland D."/>
            <person name="Lapidus A."/>
            <person name="Lucas S."/>
            <person name="Glavina Del Rio T."/>
            <person name="Nolan M."/>
            <person name="Tice H."/>
            <person name="Han C."/>
            <person name="Goodwin L."/>
            <person name="Pitluck S."/>
            <person name="Liolios K."/>
            <person name="Ivanova N."/>
            <person name="Mavromatis K."/>
            <person name="Ovchinnikova G."/>
            <person name="Pati A."/>
            <person name="Chen A."/>
            <person name="Palaniappan K."/>
            <person name="Land M."/>
            <person name="Hauser L."/>
            <person name="Chang Y."/>
            <person name="Jeffries C."/>
            <person name="Lu M."/>
            <person name="Brettin T."/>
            <person name="Detter J."/>
            <person name="Goker M."/>
            <person name="Tindall B."/>
            <person name="Beck B."/>
            <person name="McDermott T."/>
            <person name="Woyke T."/>
            <person name="Bristow J."/>
            <person name="Eisen J."/>
            <person name="Markowitz V."/>
            <person name="Hugenholtz P."/>
            <person name="Kyrpides N."/>
            <person name="Klenk H."/>
            <person name="Cheng J."/>
        </authorList>
    </citation>
    <scope>NUCLEOTIDE SEQUENCE [LARGE SCALE GENOMIC DNA]</scope>
    <source>
        <strain evidence="13">ATCC BAA-798 / YNP1</strain>
    </source>
</reference>
<dbReference type="PANTHER" id="PTHR48111:SF40">
    <property type="entry name" value="PHOSPHATE REGULON TRANSCRIPTIONAL REGULATORY PROTEIN PHOB"/>
    <property type="match status" value="1"/>
</dbReference>
<dbReference type="SUPFAM" id="SSF46894">
    <property type="entry name" value="C-terminal effector domain of the bipartite response regulators"/>
    <property type="match status" value="1"/>
</dbReference>
<keyword evidence="6 9" id="KW-0238">DNA-binding</keyword>
<keyword evidence="4" id="KW-0902">Two-component regulatory system</keyword>
<keyword evidence="13" id="KW-1185">Reference proteome</keyword>
<feature type="modified residue" description="4-aspartylphosphate" evidence="8">
    <location>
        <position position="51"/>
    </location>
</feature>
<evidence type="ECO:0000259" key="11">
    <source>
        <dbReference type="PROSITE" id="PS51755"/>
    </source>
</evidence>
<dbReference type="GO" id="GO:0045893">
    <property type="term" value="P:positive regulation of DNA-templated transcription"/>
    <property type="evidence" value="ECO:0007669"/>
    <property type="project" value="UniProtKB-ARBA"/>
</dbReference>
<evidence type="ECO:0000313" key="13">
    <source>
        <dbReference type="Proteomes" id="UP000000323"/>
    </source>
</evidence>
<dbReference type="InterPro" id="IPR001867">
    <property type="entry name" value="OmpR/PhoB-type_DNA-bd"/>
</dbReference>
<dbReference type="Gene3D" id="1.10.10.10">
    <property type="entry name" value="Winged helix-like DNA-binding domain superfamily/Winged helix DNA-binding domain"/>
    <property type="match status" value="1"/>
</dbReference>
<dbReference type="PROSITE" id="PS51755">
    <property type="entry name" value="OMPR_PHOB"/>
    <property type="match status" value="1"/>
</dbReference>
<dbReference type="FunFam" id="1.10.10.10:FF:000018">
    <property type="entry name" value="DNA-binding response regulator ResD"/>
    <property type="match status" value="1"/>
</dbReference>
<protein>
    <submittedName>
        <fullName evidence="12">Two component transcriptional regulator, winged helix family</fullName>
    </submittedName>
</protein>
<dbReference type="FunFam" id="3.40.50.2300:FF:000021">
    <property type="entry name" value="Two-component system response regulator KdpE"/>
    <property type="match status" value="1"/>
</dbReference>
<evidence type="ECO:0000259" key="10">
    <source>
        <dbReference type="PROSITE" id="PS50110"/>
    </source>
</evidence>
<dbReference type="SMART" id="SM00862">
    <property type="entry name" value="Trans_reg_C"/>
    <property type="match status" value="1"/>
</dbReference>
<evidence type="ECO:0000256" key="1">
    <source>
        <dbReference type="ARBA" id="ARBA00004496"/>
    </source>
</evidence>
<evidence type="ECO:0000256" key="7">
    <source>
        <dbReference type="ARBA" id="ARBA00023163"/>
    </source>
</evidence>
<dbReference type="InterPro" id="IPR011006">
    <property type="entry name" value="CheY-like_superfamily"/>
</dbReference>
<dbReference type="KEGG" id="ttr:Tter_2867"/>
<dbReference type="InterPro" id="IPR001789">
    <property type="entry name" value="Sig_transdc_resp-reg_receiver"/>
</dbReference>
<dbReference type="GO" id="GO:0032993">
    <property type="term" value="C:protein-DNA complex"/>
    <property type="evidence" value="ECO:0007669"/>
    <property type="project" value="TreeGrafter"/>
</dbReference>
<feature type="domain" description="OmpR/PhoB-type" evidence="11">
    <location>
        <begin position="134"/>
        <end position="233"/>
    </location>
</feature>
<dbReference type="Gene3D" id="3.40.50.2300">
    <property type="match status" value="1"/>
</dbReference>
<dbReference type="InterPro" id="IPR039420">
    <property type="entry name" value="WalR-like"/>
</dbReference>
<dbReference type="GO" id="GO:0042802">
    <property type="term" value="F:identical protein binding"/>
    <property type="evidence" value="ECO:0007669"/>
    <property type="project" value="UniProtKB-ARBA"/>
</dbReference>
<dbReference type="Gene3D" id="6.10.250.690">
    <property type="match status" value="1"/>
</dbReference>